<evidence type="ECO:0000259" key="7">
    <source>
        <dbReference type="PROSITE" id="PS50075"/>
    </source>
</evidence>
<evidence type="ECO:0000256" key="1">
    <source>
        <dbReference type="ARBA" id="ARBA00001957"/>
    </source>
</evidence>
<dbReference type="FunFam" id="3.40.50.12780:FF:000012">
    <property type="entry name" value="Non-ribosomal peptide synthetase"/>
    <property type="match status" value="1"/>
</dbReference>
<dbReference type="CDD" id="cd19531">
    <property type="entry name" value="LCL_NRPS-like"/>
    <property type="match status" value="2"/>
</dbReference>
<dbReference type="EMBL" id="LWAJ01000113">
    <property type="protein sequence ID" value="KZL50076.1"/>
    <property type="molecule type" value="Genomic_DNA"/>
</dbReference>
<evidence type="ECO:0000313" key="9">
    <source>
        <dbReference type="Proteomes" id="UP000076555"/>
    </source>
</evidence>
<comment type="cofactor">
    <cofactor evidence="1">
        <name>pantetheine 4'-phosphate</name>
        <dbReference type="ChEBI" id="CHEBI:47942"/>
    </cofactor>
</comment>
<keyword evidence="3" id="KW-0596">Phosphopantetheine</keyword>
<dbReference type="CDD" id="cd19534">
    <property type="entry name" value="E_NRPS"/>
    <property type="match status" value="1"/>
</dbReference>
<dbReference type="NCBIfam" id="NF003417">
    <property type="entry name" value="PRK04813.1"/>
    <property type="match status" value="4"/>
</dbReference>
<dbReference type="FunFam" id="3.30.300.30:FF:000015">
    <property type="entry name" value="Nonribosomal peptide synthase SidD"/>
    <property type="match status" value="1"/>
</dbReference>
<dbReference type="FunFam" id="2.30.38.10:FF:000001">
    <property type="entry name" value="Non-ribosomal peptide synthetase PvdI"/>
    <property type="match status" value="1"/>
</dbReference>
<evidence type="ECO:0000256" key="4">
    <source>
        <dbReference type="ARBA" id="ARBA00022553"/>
    </source>
</evidence>
<dbReference type="SUPFAM" id="SSF47336">
    <property type="entry name" value="ACP-like"/>
    <property type="match status" value="2"/>
</dbReference>
<dbReference type="Gene3D" id="2.30.38.10">
    <property type="entry name" value="Luciferase, Domain 3"/>
    <property type="match status" value="2"/>
</dbReference>
<dbReference type="PANTHER" id="PTHR45527:SF1">
    <property type="entry name" value="FATTY ACID SYNTHASE"/>
    <property type="match status" value="1"/>
</dbReference>
<dbReference type="FunFam" id="1.10.1200.10:FF:000005">
    <property type="entry name" value="Nonribosomal peptide synthetase 1"/>
    <property type="match status" value="2"/>
</dbReference>
<dbReference type="GO" id="GO:0003824">
    <property type="term" value="F:catalytic activity"/>
    <property type="evidence" value="ECO:0007669"/>
    <property type="project" value="InterPro"/>
</dbReference>
<protein>
    <submittedName>
        <fullName evidence="8">Non-ribosomal peptide synthetase</fullName>
    </submittedName>
</protein>
<keyword evidence="5" id="KW-0677">Repeat</keyword>
<keyword evidence="4" id="KW-0597">Phosphoprotein</keyword>
<dbReference type="FunFam" id="3.30.559.10:FF:000012">
    <property type="entry name" value="Non-ribosomal peptide synthetase"/>
    <property type="match status" value="1"/>
</dbReference>
<sequence>MNISSCQKRELLAKLLQQKAAKQHFPLSFAQKRLWFLDKLQPGLSVYNIPAALRLTGNLDVTRLEQSLQSIVVRHEILRTSFTVINDEPVQNIAANLKLTLPLIDLRELSQQNQASEVIQQAKLLTEQPFKLTEPPLLRVALLQLSNTEFVLILVMHHIITDYWSFRVLVRELISIYQSQTLAELPIQFADFATWQQKWLQSEARQNQLSYWREQLQNYPHELSLPTDYPRKAIKSFQGARLFFTLSPELSEQLQRLSQQHNCTVFMTLLTAFNILLYRYSGQDDILVGSTVTSRDRKEIVNLIGLFVNNLIFRSNLSGKPSFLQLLNQVKETVLGALSHQELPFEDLVEQLQPERNLSQNPLFQVMFVLHNTPSQTITLPDLKIEPVETEHSTSRFDISLDMYETSKGLRGTWEYSTELFQSTTIESLNEHFQTLLSAIVLNPEQSIVELPLLTPKEQNLLTQWNDTFTDIPELTAYELFSQQVTKTPDKIAVIFGGESLTYQQLEQKATQLADYLQNLGVQAETRVGIYCDRSPEMVISLLAVHKAGGAYVPLDPSYPQERLQFIINDSKISILITQTSLLNNLPKIELNTPLKTPLCASAPLRDIKTIPLSSDKTSDFSHPHQLAYLIYTSGSTGTPKGVQILHKSLSNFLTAMSKAPGLTAADNLLAVTTLAFDIAALEIFLPLTVGACLVLVERDVTLDGERLAQAIAKHQITVMQATPATWRLLLTSGWEGKQDLKILCGGEALDNTLAQQLLSCTQEVWNLYGPTETTIWSAAQKLSIDQPVTIGHPIANTQFYVLDQHLQPLPIGVPGELYISGAGVARGYWQRPDLTAERFLLKTPPLCASAPLREYTLYKTGDRVRYLPDGKLEYLGRLDNQVKIRGFRIELGEIEAVLTEHPAVTQAVVTVREQEPRLVAYIVPCSTESNLPHPSPPLIKGRELDNSPVSLIKGRELDNSPVSPLYKGGLRGVNDLQTFLANKLPRYMIPGIFVTLAALPLTPNGKIDRKALPTPNTQALVHETPRTPTEEVLASIWATVLGVESVGIEDNFFDLGGHSLLATRLISQVRQVFGVELPLRHLFESPRIADLAGVIAQSHREASPILPIPRTNNLPLSFAQQRFWILAQLEPNSIAYNIPLAVQIQGDIDLGILQASFAEVVRRQEMLRASFSSLDGQPVLRIADVCDVQIPVIDLQGLPEFEQQQQVRDLAQSQAQQPFDLADGCLWRVRLLRLGQGNQVLLLTLHHIIADAWSVGLLVRDVFHAEAQRRREVERIQYVDFAFWQREWLQGRVLEEHLQYWRGQLESAPVMLELPTDYLRPAVQSFRGSVYGFDVSAELTQGLKGLSRISHSTLFMSLLAVWNVLLYRYSGSDDIVVGSAIANRNRAETEGLIGCFANTLALRTDLSENPSFMTLLARVRATALGAYAHQDLPFEQLVEVLQPVRSLSYTPIFQVMLVLQNLPFPELDMAGVQWQVIDADSGTAKFDLTWVVRETSQGLRCKLEYNTDIFAATTIERLAGHLETLLEAVVANPQQPISELPLLTIAEKQQLAQWNATQRQYSQPQCLHELFEAQVTETPERIAVVWGEKQLTYQELNTKANQLASHLQSLGVQSEVPVGICVDRSLDMIIGLLGILKAGGAYVPLDPNYPAARLALIIQDAQMQVLLTQQQQLSKLPQLQIPILCLDTNTPSVPSDSLPLASYGIHTSRITPLNPPLSRGETGESSSLPFIRGGLGRGVKPSNLAYIIYTSGTTGIPKGVAITHQSPVTLMYWAREIYSAAELTGVLASTSICFDLSVFEIFVPLSWGGCVILADHALQLPELPAAAQVTLVNTVPSAARELLRLNGIPASVQTVNLAGEPLQKSLVDALYQQSTIQRVYNLYGPSEDTTYSTFTLVPPHSQQAPTIGKPIANTQVYILDQNLQTVPIGVPGEIYLSGAGLARGYWKRPELTAERFINQFTPQSTVNSQQSTVNTLYKTGDRARYLPDGNIEYLGRLDHQVKLRGFRIELGEIEAVLNQHPQVTQALAIVRNDTPEHSRLVAYIVAKLDLKTAELRQFLAEKLPAYMLPTAFVILETLPLTANGKIDRQALPIPDISPVNTTATAPRTPIEQQLLTIWSQVLGIASISIHDNFFSLGGDSILAIQVVAKANQQNLALRPRQMFQYQTVAELAAIVDTKIILPSNQAPVTGEIPLTPIQHWFFEQNLVDAHHWNQAILLEVKQSLHPEWLQQALNHLLAHHDSLRSHFTKTPDGWRQFAATNPVPLLPCGEGLGVGFYHIDISELTILTPEKVSETITNIANDLQASFDLETPPLLRIAYFDLGKNQNNRLLLIFHHLIIDGISWRIFLEDLQLAYQQLSQKQEIQLPQKTTSYQQWAVKLQDYTWTGDLQPAFNYWTSPLWQQIPPLSGDYAPGSNTMADVETYSTLFTVPDTKALLQNVNNAYHTQINDILLTALALAFQNWTGENRLLVELEAHGREDLFPNINLSRTMGWFTNLFPVILNITPSSDLGVYLKTIKEQLRQIPDRGISYGLLRYLASPTIQATLKSRTLPQIRFNYLGQSDQIFSDNSLFTPARELIGHSRSPKGNRNTLIEINSIISGGKLRCDWTYSQKIHHRQTITTLADNYQQILLALIQHCVTPNISGFTPSDFPQMDFTQDELDKLLGEL</sequence>
<dbReference type="Pfam" id="PF00668">
    <property type="entry name" value="Condensation"/>
    <property type="match status" value="3"/>
</dbReference>
<dbReference type="FunFam" id="3.40.50.980:FF:000001">
    <property type="entry name" value="Non-ribosomal peptide synthetase"/>
    <property type="match status" value="1"/>
</dbReference>
<dbReference type="SMART" id="SM00823">
    <property type="entry name" value="PKS_PP"/>
    <property type="match status" value="2"/>
</dbReference>
<dbReference type="InterPro" id="IPR000873">
    <property type="entry name" value="AMP-dep_synth/lig_dom"/>
</dbReference>
<dbReference type="InterPro" id="IPR010060">
    <property type="entry name" value="NRPS_synth"/>
</dbReference>
<name>A0A166JSD6_NODSP</name>
<feature type="domain" description="Carrier" evidence="7">
    <location>
        <begin position="2106"/>
        <end position="2180"/>
    </location>
</feature>
<evidence type="ECO:0000313" key="8">
    <source>
        <dbReference type="EMBL" id="KZL50076.1"/>
    </source>
</evidence>
<evidence type="ECO:0000256" key="3">
    <source>
        <dbReference type="ARBA" id="ARBA00022450"/>
    </source>
</evidence>
<comment type="similarity">
    <text evidence="2">Belongs to the ATP-dependent AMP-binding enzyme family.</text>
</comment>
<proteinExistence type="inferred from homology"/>
<dbReference type="Pfam" id="PF00501">
    <property type="entry name" value="AMP-binding"/>
    <property type="match status" value="2"/>
</dbReference>
<dbReference type="InterPro" id="IPR036736">
    <property type="entry name" value="ACP-like_sf"/>
</dbReference>
<dbReference type="Gene3D" id="3.30.559.10">
    <property type="entry name" value="Chloramphenicol acetyltransferase-like domain"/>
    <property type="match status" value="3"/>
</dbReference>
<dbReference type="NCBIfam" id="TIGR01720">
    <property type="entry name" value="NRPS-para261"/>
    <property type="match status" value="1"/>
</dbReference>
<dbReference type="CDD" id="cd12115">
    <property type="entry name" value="A_NRPS_Sfm_like"/>
    <property type="match status" value="1"/>
</dbReference>
<accession>A0A166JSD6</accession>
<dbReference type="InterPro" id="IPR025110">
    <property type="entry name" value="AMP-bd_C"/>
</dbReference>
<dbReference type="SUPFAM" id="SSF52777">
    <property type="entry name" value="CoA-dependent acyltransferases"/>
    <property type="match status" value="6"/>
</dbReference>
<dbReference type="Pfam" id="PF13193">
    <property type="entry name" value="AMP-binding_C"/>
    <property type="match status" value="1"/>
</dbReference>
<dbReference type="PANTHER" id="PTHR45527">
    <property type="entry name" value="NONRIBOSOMAL PEPTIDE SYNTHETASE"/>
    <property type="match status" value="1"/>
</dbReference>
<gene>
    <name evidence="8" type="ORF">A2T98_09355</name>
</gene>
<evidence type="ECO:0000256" key="2">
    <source>
        <dbReference type="ARBA" id="ARBA00006432"/>
    </source>
</evidence>
<dbReference type="InterPro" id="IPR023213">
    <property type="entry name" value="CAT-like_dom_sf"/>
</dbReference>
<dbReference type="Gene3D" id="3.30.559.30">
    <property type="entry name" value="Nonribosomal peptide synthetase, condensation domain"/>
    <property type="match status" value="3"/>
</dbReference>
<dbReference type="GO" id="GO:0005829">
    <property type="term" value="C:cytosol"/>
    <property type="evidence" value="ECO:0007669"/>
    <property type="project" value="TreeGrafter"/>
</dbReference>
<dbReference type="OrthoDB" id="9757538at2"/>
<dbReference type="PROSITE" id="PS00012">
    <property type="entry name" value="PHOSPHOPANTETHEINE"/>
    <property type="match status" value="2"/>
</dbReference>
<dbReference type="GO" id="GO:0017000">
    <property type="term" value="P:antibiotic biosynthetic process"/>
    <property type="evidence" value="ECO:0007669"/>
    <property type="project" value="UniProtKB-KW"/>
</dbReference>
<dbReference type="InterPro" id="IPR009081">
    <property type="entry name" value="PP-bd_ACP"/>
</dbReference>
<comment type="caution">
    <text evidence="8">The sequence shown here is derived from an EMBL/GenBank/DDBJ whole genome shotgun (WGS) entry which is preliminary data.</text>
</comment>
<dbReference type="NCBIfam" id="TIGR01733">
    <property type="entry name" value="AA-adenyl-dom"/>
    <property type="match status" value="2"/>
</dbReference>
<evidence type="ECO:0000256" key="5">
    <source>
        <dbReference type="ARBA" id="ARBA00022737"/>
    </source>
</evidence>
<dbReference type="PROSITE" id="PS50075">
    <property type="entry name" value="CARRIER"/>
    <property type="match status" value="2"/>
</dbReference>
<dbReference type="CDD" id="cd12116">
    <property type="entry name" value="A_NRPS_Ta1_like"/>
    <property type="match status" value="1"/>
</dbReference>
<dbReference type="InterPro" id="IPR010071">
    <property type="entry name" value="AA_adenyl_dom"/>
</dbReference>
<feature type="domain" description="Carrier" evidence="7">
    <location>
        <begin position="1025"/>
        <end position="1100"/>
    </location>
</feature>
<dbReference type="InterPro" id="IPR020845">
    <property type="entry name" value="AMP-binding_CS"/>
</dbReference>
<dbReference type="PROSITE" id="PS00455">
    <property type="entry name" value="AMP_BINDING"/>
    <property type="match status" value="2"/>
</dbReference>
<dbReference type="GO" id="GO:0043041">
    <property type="term" value="P:amino acid activation for nonribosomal peptide biosynthetic process"/>
    <property type="evidence" value="ECO:0007669"/>
    <property type="project" value="TreeGrafter"/>
</dbReference>
<dbReference type="Gene3D" id="3.40.50.980">
    <property type="match status" value="4"/>
</dbReference>
<organism evidence="8 9">
    <name type="scientific">Nodularia spumigena CENA596</name>
    <dbReference type="NCBI Taxonomy" id="1819295"/>
    <lineage>
        <taxon>Bacteria</taxon>
        <taxon>Bacillati</taxon>
        <taxon>Cyanobacteriota</taxon>
        <taxon>Cyanophyceae</taxon>
        <taxon>Nostocales</taxon>
        <taxon>Nodulariaceae</taxon>
        <taxon>Nodularia</taxon>
    </lineage>
</organism>
<dbReference type="Proteomes" id="UP000076555">
    <property type="component" value="Unassembled WGS sequence"/>
</dbReference>
<dbReference type="InterPro" id="IPR006162">
    <property type="entry name" value="Ppantetheine_attach_site"/>
</dbReference>
<dbReference type="GO" id="GO:0031177">
    <property type="term" value="F:phosphopantetheine binding"/>
    <property type="evidence" value="ECO:0007669"/>
    <property type="project" value="InterPro"/>
</dbReference>
<reference evidence="8 9" key="1">
    <citation type="submission" date="2016-04" db="EMBL/GenBank/DDBJ databases">
        <title>Draft Genome Assembly of the Bloom-forming Cyanobacterium Nodularia spumigena Strain CENA596 in Shrimp Production Ponds.</title>
        <authorList>
            <person name="Popin R.V."/>
            <person name="Rigonato J."/>
            <person name="Abreu V.A."/>
            <person name="Andreote A.P."/>
            <person name="Silveira S.B."/>
            <person name="Odebrecht C."/>
            <person name="Fiore M.F."/>
        </authorList>
    </citation>
    <scope>NUCLEOTIDE SEQUENCE [LARGE SCALE GENOMIC DNA]</scope>
    <source>
        <strain evidence="8 9">CENA596</strain>
    </source>
</reference>
<dbReference type="Pfam" id="PF00550">
    <property type="entry name" value="PP-binding"/>
    <property type="match status" value="2"/>
</dbReference>
<dbReference type="FunFam" id="3.30.300.30:FF:000010">
    <property type="entry name" value="Enterobactin synthetase component F"/>
    <property type="match status" value="1"/>
</dbReference>
<dbReference type="Gene3D" id="1.10.1200.10">
    <property type="entry name" value="ACP-like"/>
    <property type="match status" value="2"/>
</dbReference>
<keyword evidence="6" id="KW-0045">Antibiotic biosynthesis</keyword>
<evidence type="ECO:0000256" key="6">
    <source>
        <dbReference type="ARBA" id="ARBA00023194"/>
    </source>
</evidence>
<dbReference type="Gene3D" id="3.30.300.30">
    <property type="match status" value="2"/>
</dbReference>
<dbReference type="GO" id="GO:0044550">
    <property type="term" value="P:secondary metabolite biosynthetic process"/>
    <property type="evidence" value="ECO:0007669"/>
    <property type="project" value="UniProtKB-ARBA"/>
</dbReference>
<dbReference type="InterPro" id="IPR045851">
    <property type="entry name" value="AMP-bd_C_sf"/>
</dbReference>
<dbReference type="SUPFAM" id="SSF56801">
    <property type="entry name" value="Acetyl-CoA synthetase-like"/>
    <property type="match status" value="2"/>
</dbReference>
<dbReference type="RefSeq" id="WP_063872546.1">
    <property type="nucleotide sequence ID" value="NZ_CAWMRI010000113.1"/>
</dbReference>
<dbReference type="InterPro" id="IPR020806">
    <property type="entry name" value="PKS_PP-bd"/>
</dbReference>
<dbReference type="GO" id="GO:0008610">
    <property type="term" value="P:lipid biosynthetic process"/>
    <property type="evidence" value="ECO:0007669"/>
    <property type="project" value="UniProtKB-ARBA"/>
</dbReference>
<dbReference type="InterPro" id="IPR001242">
    <property type="entry name" value="Condensation_dom"/>
</dbReference>